<dbReference type="InterPro" id="IPR016032">
    <property type="entry name" value="Sig_transdc_resp-reg_C-effctor"/>
</dbReference>
<keyword evidence="3" id="KW-1185">Reference proteome</keyword>
<dbReference type="Proteomes" id="UP001229862">
    <property type="component" value="Chromosome"/>
</dbReference>
<proteinExistence type="predicted"/>
<sequence length="256" mass="29425">MRPHQYLLGDFVNTLFSKPSFQERFTLYVNFIETLGFEGRVVYTYLPLLSMEREGKLFPATPEFTHTHDYPVNFLQHYVAENLDRCDISVKKIKNNDFSLTNYREHAETIGLKPDENRFDKLATQLYGCVNALSIPAAGAIGISTINIISSEHPDIFNHLMRERAELLLQMTQIFHSLVLSDPQTCTRFTSPFLPSLNETEITILRYAATGKPFKNIQDHTGISYRYASKVLDKLRDKLGGINRDRLFYLAGLLHL</sequence>
<dbReference type="GO" id="GO:0006355">
    <property type="term" value="P:regulation of DNA-templated transcription"/>
    <property type="evidence" value="ECO:0007669"/>
    <property type="project" value="InterPro"/>
</dbReference>
<dbReference type="AlphaFoldDB" id="A0AA51MQB1"/>
<dbReference type="EMBL" id="JAVFKN010000001">
    <property type="protein sequence ID" value="MDQ5767193.1"/>
    <property type="molecule type" value="Genomic_DNA"/>
</dbReference>
<dbReference type="InterPro" id="IPR036388">
    <property type="entry name" value="WH-like_DNA-bd_sf"/>
</dbReference>
<gene>
    <name evidence="1" type="ORF">RCC75_01540</name>
    <name evidence="2" type="ORF">RCG00_06130</name>
</gene>
<evidence type="ECO:0000313" key="1">
    <source>
        <dbReference type="EMBL" id="MDQ5767193.1"/>
    </source>
</evidence>
<evidence type="ECO:0000313" key="2">
    <source>
        <dbReference type="EMBL" id="WML87944.1"/>
    </source>
</evidence>
<dbReference type="SUPFAM" id="SSF75516">
    <property type="entry name" value="Pheromone-binding domain of LuxR-like quorum-sensing transcription factors"/>
    <property type="match status" value="1"/>
</dbReference>
<evidence type="ECO:0000313" key="3">
    <source>
        <dbReference type="Proteomes" id="UP001223336"/>
    </source>
</evidence>
<dbReference type="Proteomes" id="UP001223336">
    <property type="component" value="Unassembled WGS sequence"/>
</dbReference>
<name>A0AA51MQB1_9GAMM</name>
<dbReference type="EMBL" id="CP133217">
    <property type="protein sequence ID" value="WML87944.1"/>
    <property type="molecule type" value="Genomic_DNA"/>
</dbReference>
<dbReference type="GO" id="GO:0003677">
    <property type="term" value="F:DNA binding"/>
    <property type="evidence" value="ECO:0007669"/>
    <property type="project" value="InterPro"/>
</dbReference>
<accession>A0AA51MQB1</accession>
<dbReference type="Gene3D" id="3.30.450.80">
    <property type="entry name" value="Transcription factor LuxR-like, autoinducer-binding domain"/>
    <property type="match status" value="1"/>
</dbReference>
<organism evidence="2">
    <name type="scientific">Thiothrix subterranea</name>
    <dbReference type="NCBI Taxonomy" id="2735563"/>
    <lineage>
        <taxon>Bacteria</taxon>
        <taxon>Pseudomonadati</taxon>
        <taxon>Pseudomonadota</taxon>
        <taxon>Gammaproteobacteria</taxon>
        <taxon>Thiotrichales</taxon>
        <taxon>Thiotrichaceae</taxon>
        <taxon>Thiothrix</taxon>
    </lineage>
</organism>
<dbReference type="SUPFAM" id="SSF46894">
    <property type="entry name" value="C-terminal effector domain of the bipartite response regulators"/>
    <property type="match status" value="1"/>
</dbReference>
<dbReference type="RefSeq" id="WP_308133410.1">
    <property type="nucleotide sequence ID" value="NZ_CP133197.1"/>
</dbReference>
<dbReference type="InterPro" id="IPR036693">
    <property type="entry name" value="TF_LuxR_autoind-bd_dom_sf"/>
</dbReference>
<reference evidence="2 3" key="1">
    <citation type="submission" date="2023-08" db="EMBL/GenBank/DDBJ databases">
        <title>New molecular markers tilS and rpoB for phylogenetic and monitoring studies of the genus Thiothrix biodiversity.</title>
        <authorList>
            <person name="Ravin N.V."/>
            <person name="Smolyakov D."/>
            <person name="Markov N.D."/>
            <person name="Beletsky A.V."/>
            <person name="Mardanov A.V."/>
            <person name="Rudenko T.S."/>
            <person name="Grabovich M.Y."/>
        </authorList>
    </citation>
    <scope>NUCLEOTIDE SEQUENCE</scope>
    <source>
        <strain evidence="2">DNT52</strain>
        <strain evidence="1 3">H33</strain>
    </source>
</reference>
<protein>
    <submittedName>
        <fullName evidence="2">Uncharacterized protein</fullName>
    </submittedName>
</protein>
<dbReference type="Gene3D" id="1.10.10.10">
    <property type="entry name" value="Winged helix-like DNA-binding domain superfamily/Winged helix DNA-binding domain"/>
    <property type="match status" value="1"/>
</dbReference>